<dbReference type="RefSeq" id="YP_004940283.1">
    <property type="nucleotide sequence ID" value="NC_016448.1"/>
</dbReference>
<dbReference type="EMBL" id="FJ483967">
    <property type="protein sequence ID" value="AEV80980.1"/>
    <property type="molecule type" value="Genomic_DNA"/>
</dbReference>
<feature type="region of interest" description="Disordered" evidence="1">
    <location>
        <begin position="300"/>
        <end position="320"/>
    </location>
</feature>
<keyword evidence="4" id="KW-1185">Reference proteome</keyword>
<accession>G8XT25</accession>
<dbReference type="Proteomes" id="UP000097892">
    <property type="component" value="Segment"/>
</dbReference>
<keyword evidence="2" id="KW-1133">Transmembrane helix</keyword>
<evidence type="ECO:0000313" key="4">
    <source>
        <dbReference type="Proteomes" id="UP000097892"/>
    </source>
</evidence>
<dbReference type="GeneID" id="11464349"/>
<feature type="transmembrane region" description="Helical" evidence="2">
    <location>
        <begin position="329"/>
        <end position="346"/>
    </location>
</feature>
<organism evidence="3 4">
    <name type="scientific">Saimiriine betaherpesvirus 4</name>
    <dbReference type="NCBI Taxonomy" id="1535247"/>
    <lineage>
        <taxon>Viruses</taxon>
        <taxon>Duplodnaviria</taxon>
        <taxon>Heunggongvirae</taxon>
        <taxon>Peploviricota</taxon>
        <taxon>Herviviricetes</taxon>
        <taxon>Herpesvirales</taxon>
        <taxon>Orthoherpesviridae</taxon>
        <taxon>Betaherpesvirinae</taxon>
        <taxon>Cytomegalovirus</taxon>
        <taxon>Cytomegalovirus saimiriinebeta4</taxon>
    </lineage>
</organism>
<gene>
    <name evidence="3" type="primary">UL148</name>
</gene>
<proteinExistence type="predicted"/>
<keyword evidence="2" id="KW-0812">Transmembrane</keyword>
<reference evidence="3" key="1">
    <citation type="submission" date="2011-12" db="EMBL/GenBank/DDBJ databases">
        <title>Comparative genomics of primate cytomegaloviruses.</title>
        <authorList>
            <person name="Davison A.J."/>
            <person name="Holton M."/>
            <person name="Dolan A."/>
            <person name="Dargan D.J."/>
            <person name="Gatherer D."/>
            <person name="Hayward G.S."/>
        </authorList>
    </citation>
    <scope>NUCLEOTIDE SEQUENCE [LARGE SCALE GENOMIC DNA]</scope>
    <source>
        <strain evidence="3">SqSHV</strain>
    </source>
</reference>
<protein>
    <submittedName>
        <fullName evidence="3">Membrane protein UL148</fullName>
    </submittedName>
</protein>
<evidence type="ECO:0000256" key="1">
    <source>
        <dbReference type="SAM" id="MobiDB-lite"/>
    </source>
</evidence>
<keyword evidence="2" id="KW-0472">Membrane</keyword>
<evidence type="ECO:0000313" key="3">
    <source>
        <dbReference type="EMBL" id="AEV80980.1"/>
    </source>
</evidence>
<sequence length="349" mass="39683">MLLLTVITSHQKLLVRIVLLYLISKQIINSYADTVKVDYVYTGGHALFHMNISVRDYVVRKVGWMACRTGPLDNCVNLWILGIKEDEECAIPDKKESLCAAATCLPNKIVELAWGKNNHPLITHTTDCHDRLETYYSNLTLEMPGIPDNVGYFTPFFKLKKTVPNKDGSYHTESMIGQFALILRTDTTLQCLCTEMDAHFMTYNVTLQPELTATFIVTISPPEKRYTIVWKSPEHNGLYLAHGDIPGVDVTIIAVQNAIGVAFQIRIIDADNSKTVHVEYNLHFIDHHRAHEHATCQPLQKPNTPLPHVEQKTAESHSDPPFDLTTCEWITLIIVLLVFVFMKYLPRNR</sequence>
<dbReference type="OrthoDB" id="32511at10239"/>
<evidence type="ECO:0000256" key="2">
    <source>
        <dbReference type="SAM" id="Phobius"/>
    </source>
</evidence>
<name>G8XT25_9BETA</name>
<feature type="compositionally biased region" description="Basic and acidic residues" evidence="1">
    <location>
        <begin position="309"/>
        <end position="320"/>
    </location>
</feature>
<dbReference type="KEGG" id="vg:11464349"/>